<keyword evidence="6 9" id="KW-0067">ATP-binding</keyword>
<dbReference type="PROSITE" id="PS00211">
    <property type="entry name" value="ABC_TRANSPORTER_1"/>
    <property type="match status" value="1"/>
</dbReference>
<dbReference type="RefSeq" id="WP_030447722.1">
    <property type="nucleotide sequence ID" value="NZ_AP023354.1"/>
</dbReference>
<dbReference type="InterPro" id="IPR027417">
    <property type="entry name" value="P-loop_NTPase"/>
</dbReference>
<dbReference type="Pfam" id="PF00005">
    <property type="entry name" value="ABC_tran"/>
    <property type="match status" value="1"/>
</dbReference>
<comment type="subcellular location">
    <subcellularLocation>
        <location evidence="1">Cell membrane</location>
        <topology evidence="1">Peripheral membrane protein</topology>
    </subcellularLocation>
</comment>
<feature type="domain" description="ABC transporter" evidence="8">
    <location>
        <begin position="5"/>
        <end position="254"/>
    </location>
</feature>
<dbReference type="PANTHER" id="PTHR43297">
    <property type="entry name" value="OLIGOPEPTIDE TRANSPORT ATP-BINDING PROTEIN APPD"/>
    <property type="match status" value="1"/>
</dbReference>
<dbReference type="InterPro" id="IPR003593">
    <property type="entry name" value="AAA+_ATPase"/>
</dbReference>
<dbReference type="KEGG" id="aser:Asera_15480"/>
<evidence type="ECO:0000256" key="3">
    <source>
        <dbReference type="ARBA" id="ARBA00022448"/>
    </source>
</evidence>
<dbReference type="Pfam" id="PF08352">
    <property type="entry name" value="oligo_HPY"/>
    <property type="match status" value="1"/>
</dbReference>
<keyword evidence="3" id="KW-0813">Transport</keyword>
<proteinExistence type="inferred from homology"/>
<dbReference type="SUPFAM" id="SSF52540">
    <property type="entry name" value="P-loop containing nucleoside triphosphate hydrolases"/>
    <property type="match status" value="1"/>
</dbReference>
<dbReference type="PANTHER" id="PTHR43297:SF2">
    <property type="entry name" value="DIPEPTIDE TRANSPORT ATP-BINDING PROTEIN DPPD"/>
    <property type="match status" value="1"/>
</dbReference>
<dbReference type="Proteomes" id="UP000680750">
    <property type="component" value="Chromosome"/>
</dbReference>
<dbReference type="PROSITE" id="PS50893">
    <property type="entry name" value="ABC_TRANSPORTER_2"/>
    <property type="match status" value="1"/>
</dbReference>
<dbReference type="Gene3D" id="3.40.50.300">
    <property type="entry name" value="P-loop containing nucleotide triphosphate hydrolases"/>
    <property type="match status" value="1"/>
</dbReference>
<evidence type="ECO:0000313" key="10">
    <source>
        <dbReference type="Proteomes" id="UP000680750"/>
    </source>
</evidence>
<evidence type="ECO:0000256" key="6">
    <source>
        <dbReference type="ARBA" id="ARBA00022840"/>
    </source>
</evidence>
<dbReference type="OrthoDB" id="8481147at2"/>
<dbReference type="EMBL" id="AP023354">
    <property type="protein sequence ID" value="BCJ27440.1"/>
    <property type="molecule type" value="Genomic_DNA"/>
</dbReference>
<keyword evidence="5" id="KW-0547">Nucleotide-binding</keyword>
<gene>
    <name evidence="9" type="ORF">Asera_15480</name>
</gene>
<organism evidence="9 10">
    <name type="scientific">Actinocatenispora sera</name>
    <dbReference type="NCBI Taxonomy" id="390989"/>
    <lineage>
        <taxon>Bacteria</taxon>
        <taxon>Bacillati</taxon>
        <taxon>Actinomycetota</taxon>
        <taxon>Actinomycetes</taxon>
        <taxon>Micromonosporales</taxon>
        <taxon>Micromonosporaceae</taxon>
        <taxon>Actinocatenispora</taxon>
    </lineage>
</organism>
<sequence length="321" mass="34660">MEPLLRVRDLRVRFATRHGTVSAVDGVSFEVYPGETVAIVGESGSGKSVTMQAVMGLLPRGAQVSGSITYRGTELVGRPLSVTRALCGDELAMIFQDPLSSLNPVFRVGRQITEALVRRRGMARAAARERAVELMTRVGIPAPGLRVDEYPHQFSGGMRQRAMIAMALAMSPRLLIADEPTTALDVTVQAQIMRLLASLRETDGMALALITHDLGVVADAADRVVLMYAGRVVETGPTREVYEHCRHPYTEGLLASVPDDADTDRLVPIPGQPPNPASLPGGCAFHPRCRYVIERCRTELPLLSDVDGNPSACHRSEEVGG</sequence>
<dbReference type="GO" id="GO:0015833">
    <property type="term" value="P:peptide transport"/>
    <property type="evidence" value="ECO:0007669"/>
    <property type="project" value="InterPro"/>
</dbReference>
<evidence type="ECO:0000256" key="7">
    <source>
        <dbReference type="ARBA" id="ARBA00023136"/>
    </source>
</evidence>
<evidence type="ECO:0000256" key="2">
    <source>
        <dbReference type="ARBA" id="ARBA00005417"/>
    </source>
</evidence>
<dbReference type="FunFam" id="3.40.50.300:FF:000016">
    <property type="entry name" value="Oligopeptide ABC transporter ATP-binding component"/>
    <property type="match status" value="1"/>
</dbReference>
<dbReference type="AlphaFoldDB" id="A0A810KW46"/>
<dbReference type="GO" id="GO:0016887">
    <property type="term" value="F:ATP hydrolysis activity"/>
    <property type="evidence" value="ECO:0007669"/>
    <property type="project" value="InterPro"/>
</dbReference>
<dbReference type="InterPro" id="IPR013563">
    <property type="entry name" value="Oligopep_ABC_C"/>
</dbReference>
<dbReference type="InterPro" id="IPR050388">
    <property type="entry name" value="ABC_Ni/Peptide_Import"/>
</dbReference>
<accession>A0A810KW46</accession>
<dbReference type="InterPro" id="IPR003439">
    <property type="entry name" value="ABC_transporter-like_ATP-bd"/>
</dbReference>
<dbReference type="GO" id="GO:0005524">
    <property type="term" value="F:ATP binding"/>
    <property type="evidence" value="ECO:0007669"/>
    <property type="project" value="UniProtKB-KW"/>
</dbReference>
<protein>
    <submittedName>
        <fullName evidence="9">ABC transporter ATP-binding protein</fullName>
    </submittedName>
</protein>
<reference evidence="9" key="1">
    <citation type="submission" date="2020-08" db="EMBL/GenBank/DDBJ databases">
        <title>Whole genome shotgun sequence of Actinocatenispora sera NBRC 101916.</title>
        <authorList>
            <person name="Komaki H."/>
            <person name="Tamura T."/>
        </authorList>
    </citation>
    <scope>NUCLEOTIDE SEQUENCE</scope>
    <source>
        <strain evidence="9">NBRC 101916</strain>
    </source>
</reference>
<keyword evidence="7" id="KW-0472">Membrane</keyword>
<evidence type="ECO:0000313" key="9">
    <source>
        <dbReference type="EMBL" id="BCJ27440.1"/>
    </source>
</evidence>
<evidence type="ECO:0000259" key="8">
    <source>
        <dbReference type="PROSITE" id="PS50893"/>
    </source>
</evidence>
<dbReference type="CDD" id="cd03257">
    <property type="entry name" value="ABC_NikE_OppD_transporters"/>
    <property type="match status" value="1"/>
</dbReference>
<name>A0A810KW46_9ACTN</name>
<evidence type="ECO:0000256" key="1">
    <source>
        <dbReference type="ARBA" id="ARBA00004202"/>
    </source>
</evidence>
<evidence type="ECO:0000256" key="4">
    <source>
        <dbReference type="ARBA" id="ARBA00022475"/>
    </source>
</evidence>
<evidence type="ECO:0000256" key="5">
    <source>
        <dbReference type="ARBA" id="ARBA00022741"/>
    </source>
</evidence>
<dbReference type="SMART" id="SM00382">
    <property type="entry name" value="AAA"/>
    <property type="match status" value="1"/>
</dbReference>
<dbReference type="NCBIfam" id="TIGR01727">
    <property type="entry name" value="oligo_HPY"/>
    <property type="match status" value="1"/>
</dbReference>
<keyword evidence="4" id="KW-1003">Cell membrane</keyword>
<dbReference type="InterPro" id="IPR017871">
    <property type="entry name" value="ABC_transporter-like_CS"/>
</dbReference>
<dbReference type="GO" id="GO:0005886">
    <property type="term" value="C:plasma membrane"/>
    <property type="evidence" value="ECO:0007669"/>
    <property type="project" value="UniProtKB-SubCell"/>
</dbReference>
<keyword evidence="10" id="KW-1185">Reference proteome</keyword>
<comment type="similarity">
    <text evidence="2">Belongs to the ABC transporter superfamily.</text>
</comment>